<evidence type="ECO:0000313" key="1">
    <source>
        <dbReference type="EMBL" id="GIT93737.1"/>
    </source>
</evidence>
<organism evidence="1 2">
    <name type="scientific">Jannaschia pagri</name>
    <dbReference type="NCBI Taxonomy" id="2829797"/>
    <lineage>
        <taxon>Bacteria</taxon>
        <taxon>Pseudomonadati</taxon>
        <taxon>Pseudomonadota</taxon>
        <taxon>Alphaproteobacteria</taxon>
        <taxon>Rhodobacterales</taxon>
        <taxon>Roseobacteraceae</taxon>
        <taxon>Jannaschia</taxon>
    </lineage>
</organism>
<comment type="caution">
    <text evidence="1">The sequence shown here is derived from an EMBL/GenBank/DDBJ whole genome shotgun (WGS) entry which is preliminary data.</text>
</comment>
<protein>
    <submittedName>
        <fullName evidence="1">Uncharacterized protein</fullName>
    </submittedName>
</protein>
<name>A0ABQ4NH47_9RHOB</name>
<proteinExistence type="predicted"/>
<gene>
    <name evidence="1" type="ORF">JANAI62_03600</name>
</gene>
<keyword evidence="2" id="KW-1185">Reference proteome</keyword>
<dbReference type="EMBL" id="BPFH01000001">
    <property type="protein sequence ID" value="GIT93737.1"/>
    <property type="molecule type" value="Genomic_DNA"/>
</dbReference>
<evidence type="ECO:0000313" key="2">
    <source>
        <dbReference type="Proteomes" id="UP000786693"/>
    </source>
</evidence>
<sequence length="126" mass="13176">MIGSPITATLVLVALGGVGWGLVENRSANQLSDQLTAERALVAAQAHQIAAQQAQIELAQDAARIAAEARLAAEERARDAQAIIAAIEDAPDAQDAASDASLRALRLLRETRSRDGDAADSLLDPR</sequence>
<reference evidence="1 2" key="1">
    <citation type="submission" date="2021-05" db="EMBL/GenBank/DDBJ databases">
        <title>Bacteria Genome sequencing.</title>
        <authorList>
            <person name="Takabe Y."/>
            <person name="Nakajima Y."/>
            <person name="Suzuki S."/>
            <person name="Shiozaki T."/>
        </authorList>
    </citation>
    <scope>NUCLEOTIDE SEQUENCE [LARGE SCALE GENOMIC DNA]</scope>
    <source>
        <strain evidence="1 2">AI_62</strain>
    </source>
</reference>
<dbReference type="RefSeq" id="WP_220747250.1">
    <property type="nucleotide sequence ID" value="NZ_BPFH01000001.1"/>
</dbReference>
<accession>A0ABQ4NH47</accession>
<dbReference type="Proteomes" id="UP000786693">
    <property type="component" value="Unassembled WGS sequence"/>
</dbReference>